<proteinExistence type="predicted"/>
<accession>F4S3M0</accession>
<keyword evidence="3" id="KW-1185">Reference proteome</keyword>
<dbReference type="RefSeq" id="XP_007415966.1">
    <property type="nucleotide sequence ID" value="XM_007415904.1"/>
</dbReference>
<protein>
    <submittedName>
        <fullName evidence="2">Uncharacterized protein</fullName>
    </submittedName>
</protein>
<dbReference type="Proteomes" id="UP000001072">
    <property type="component" value="Unassembled WGS sequence"/>
</dbReference>
<name>F4S3M0_MELLP</name>
<organism evidence="3">
    <name type="scientific">Melampsora larici-populina (strain 98AG31 / pathotype 3-4-7)</name>
    <name type="common">Poplar leaf rust fungus</name>
    <dbReference type="NCBI Taxonomy" id="747676"/>
    <lineage>
        <taxon>Eukaryota</taxon>
        <taxon>Fungi</taxon>
        <taxon>Dikarya</taxon>
        <taxon>Basidiomycota</taxon>
        <taxon>Pucciniomycotina</taxon>
        <taxon>Pucciniomycetes</taxon>
        <taxon>Pucciniales</taxon>
        <taxon>Melampsoraceae</taxon>
        <taxon>Melampsora</taxon>
    </lineage>
</organism>
<feature type="region of interest" description="Disordered" evidence="1">
    <location>
        <begin position="1"/>
        <end position="22"/>
    </location>
</feature>
<evidence type="ECO:0000313" key="2">
    <source>
        <dbReference type="EMBL" id="EGG00695.1"/>
    </source>
</evidence>
<dbReference type="OrthoDB" id="2246127at2759"/>
<sequence length="171" mass="18972">MRSPTNSSAGCESSVTDQSSDANIENLLEQVDEYDWGNEEDWEDVGTQQGPDTSSFQKNGWYPFGKLENIIATMIYGLARKRISRSQYEAIHSAVSLVGLKLPTYKTLKNMLKCVKKILGLKLVTSISPLDNACHSLPIEDIVRLDLAKPHVAQKLSFYPAISKDGVIKPL</sequence>
<reference evidence="3" key="1">
    <citation type="journal article" date="2011" name="Proc. Natl. Acad. Sci. U.S.A.">
        <title>Obligate biotrophy features unraveled by the genomic analysis of rust fungi.</title>
        <authorList>
            <person name="Duplessis S."/>
            <person name="Cuomo C.A."/>
            <person name="Lin Y.-C."/>
            <person name="Aerts A."/>
            <person name="Tisserant E."/>
            <person name="Veneault-Fourrey C."/>
            <person name="Joly D.L."/>
            <person name="Hacquard S."/>
            <person name="Amselem J."/>
            <person name="Cantarel B.L."/>
            <person name="Chiu R."/>
            <person name="Coutinho P.M."/>
            <person name="Feau N."/>
            <person name="Field M."/>
            <person name="Frey P."/>
            <person name="Gelhaye E."/>
            <person name="Goldberg J."/>
            <person name="Grabherr M.G."/>
            <person name="Kodira C.D."/>
            <person name="Kohler A."/>
            <person name="Kuees U."/>
            <person name="Lindquist E.A."/>
            <person name="Lucas S.M."/>
            <person name="Mago R."/>
            <person name="Mauceli E."/>
            <person name="Morin E."/>
            <person name="Murat C."/>
            <person name="Pangilinan J.L."/>
            <person name="Park R."/>
            <person name="Pearson M."/>
            <person name="Quesneville H."/>
            <person name="Rouhier N."/>
            <person name="Sakthikumar S."/>
            <person name="Salamov A.A."/>
            <person name="Schmutz J."/>
            <person name="Selles B."/>
            <person name="Shapiro H."/>
            <person name="Tanguay P."/>
            <person name="Tuskan G.A."/>
            <person name="Henrissat B."/>
            <person name="Van de Peer Y."/>
            <person name="Rouze P."/>
            <person name="Ellis J.G."/>
            <person name="Dodds P.N."/>
            <person name="Schein J.E."/>
            <person name="Zhong S."/>
            <person name="Hamelin R.C."/>
            <person name="Grigoriev I.V."/>
            <person name="Szabo L.J."/>
            <person name="Martin F."/>
        </authorList>
    </citation>
    <scope>NUCLEOTIDE SEQUENCE [LARGE SCALE GENOMIC DNA]</scope>
    <source>
        <strain evidence="3">98AG31 / pathotype 3-4-7</strain>
    </source>
</reference>
<evidence type="ECO:0000313" key="3">
    <source>
        <dbReference type="Proteomes" id="UP000001072"/>
    </source>
</evidence>
<dbReference type="AlphaFoldDB" id="F4S3M0"/>
<evidence type="ECO:0000256" key="1">
    <source>
        <dbReference type="SAM" id="MobiDB-lite"/>
    </source>
</evidence>
<dbReference type="HOGENOM" id="CLU_1563206_0_0_1"/>
<dbReference type="VEuPathDB" id="FungiDB:MELLADRAFT_111568"/>
<dbReference type="GeneID" id="18924424"/>
<dbReference type="InParanoid" id="F4S3M0"/>
<dbReference type="EMBL" id="GL883144">
    <property type="protein sequence ID" value="EGG00695.1"/>
    <property type="molecule type" value="Genomic_DNA"/>
</dbReference>
<gene>
    <name evidence="2" type="ORF">MELLADRAFT_111568</name>
</gene>
<dbReference type="KEGG" id="mlr:MELLADRAFT_111568"/>